<dbReference type="NCBIfam" id="TIGR02937">
    <property type="entry name" value="sigma70-ECF"/>
    <property type="match status" value="1"/>
</dbReference>
<proteinExistence type="inferred from homology"/>
<dbReference type="SUPFAM" id="SSF88946">
    <property type="entry name" value="Sigma2 domain of RNA polymerase sigma factors"/>
    <property type="match status" value="1"/>
</dbReference>
<feature type="domain" description="RNA polymerase sigma factor 70 region 4 type 2" evidence="6">
    <location>
        <begin position="122"/>
        <end position="171"/>
    </location>
</feature>
<dbReference type="GO" id="GO:0003677">
    <property type="term" value="F:DNA binding"/>
    <property type="evidence" value="ECO:0007669"/>
    <property type="project" value="InterPro"/>
</dbReference>
<keyword evidence="8" id="KW-1185">Reference proteome</keyword>
<gene>
    <name evidence="7" type="ORF">BDD43_0084</name>
</gene>
<evidence type="ECO:0000256" key="3">
    <source>
        <dbReference type="ARBA" id="ARBA00023082"/>
    </source>
</evidence>
<dbReference type="InterPro" id="IPR014284">
    <property type="entry name" value="RNA_pol_sigma-70_dom"/>
</dbReference>
<dbReference type="RefSeq" id="WP_121195617.1">
    <property type="nucleotide sequence ID" value="NZ_RBKU01000001.1"/>
</dbReference>
<dbReference type="OrthoDB" id="656273at2"/>
<keyword evidence="4" id="KW-0804">Transcription</keyword>
<keyword evidence="2" id="KW-0805">Transcription regulation</keyword>
<dbReference type="InterPro" id="IPR013324">
    <property type="entry name" value="RNA_pol_sigma_r3/r4-like"/>
</dbReference>
<dbReference type="GO" id="GO:0016987">
    <property type="term" value="F:sigma factor activity"/>
    <property type="evidence" value="ECO:0007669"/>
    <property type="project" value="UniProtKB-KW"/>
</dbReference>
<organism evidence="7 8">
    <name type="scientific">Mucilaginibacter gracilis</name>
    <dbReference type="NCBI Taxonomy" id="423350"/>
    <lineage>
        <taxon>Bacteria</taxon>
        <taxon>Pseudomonadati</taxon>
        <taxon>Bacteroidota</taxon>
        <taxon>Sphingobacteriia</taxon>
        <taxon>Sphingobacteriales</taxon>
        <taxon>Sphingobacteriaceae</taxon>
        <taxon>Mucilaginibacter</taxon>
    </lineage>
</organism>
<dbReference type="Gene3D" id="1.10.10.10">
    <property type="entry name" value="Winged helix-like DNA-binding domain superfamily/Winged helix DNA-binding domain"/>
    <property type="match status" value="1"/>
</dbReference>
<name>A0A495ITB6_9SPHI</name>
<evidence type="ECO:0000313" key="8">
    <source>
        <dbReference type="Proteomes" id="UP000268007"/>
    </source>
</evidence>
<dbReference type="Proteomes" id="UP000268007">
    <property type="component" value="Unassembled WGS sequence"/>
</dbReference>
<dbReference type="AlphaFoldDB" id="A0A495ITB6"/>
<accession>A0A495ITB6</accession>
<dbReference type="PANTHER" id="PTHR43133:SF46">
    <property type="entry name" value="RNA POLYMERASE SIGMA-70 FACTOR ECF SUBFAMILY"/>
    <property type="match status" value="1"/>
</dbReference>
<evidence type="ECO:0000256" key="1">
    <source>
        <dbReference type="ARBA" id="ARBA00010641"/>
    </source>
</evidence>
<dbReference type="InterPro" id="IPR014327">
    <property type="entry name" value="RNA_pol_sigma70_bacteroid"/>
</dbReference>
<dbReference type="InterPro" id="IPR039425">
    <property type="entry name" value="RNA_pol_sigma-70-like"/>
</dbReference>
<dbReference type="NCBIfam" id="TIGR02985">
    <property type="entry name" value="Sig70_bacteroi1"/>
    <property type="match status" value="1"/>
</dbReference>
<sequence length="192" mass="21993">MTSNYNHSTIDSPIYLSDMVVFDQTYKSYYHPLCFYASKFVGRNEAEDIIENLFLKFWNRKQVFKDTAHMQASLYQSVRNACLDFLRSPKNKNHIDTTILEAQSSATENHLSLLIKAEVMAEIYRAVNDLPSQCSKVIRMGYLEGLNNSEIAKELGLSEQTVKNYKGRGLSLLKDKLSGSAFTMLLLLITWK</sequence>
<dbReference type="InterPro" id="IPR013249">
    <property type="entry name" value="RNA_pol_sigma70_r4_t2"/>
</dbReference>
<comment type="similarity">
    <text evidence="1">Belongs to the sigma-70 factor family. ECF subfamily.</text>
</comment>
<dbReference type="GO" id="GO:0006352">
    <property type="term" value="P:DNA-templated transcription initiation"/>
    <property type="evidence" value="ECO:0007669"/>
    <property type="project" value="InterPro"/>
</dbReference>
<evidence type="ECO:0000313" key="7">
    <source>
        <dbReference type="EMBL" id="RKR79997.1"/>
    </source>
</evidence>
<evidence type="ECO:0000256" key="2">
    <source>
        <dbReference type="ARBA" id="ARBA00023015"/>
    </source>
</evidence>
<feature type="domain" description="RNA polymerase sigma-70 region 2" evidence="5">
    <location>
        <begin position="26"/>
        <end position="88"/>
    </location>
</feature>
<protein>
    <submittedName>
        <fullName evidence="7">RNA polymerase sigma-70 factor (ECF subfamily)</fullName>
    </submittedName>
</protein>
<keyword evidence="3" id="KW-0731">Sigma factor</keyword>
<dbReference type="Pfam" id="PF04542">
    <property type="entry name" value="Sigma70_r2"/>
    <property type="match status" value="1"/>
</dbReference>
<dbReference type="EMBL" id="RBKU01000001">
    <property type="protein sequence ID" value="RKR79997.1"/>
    <property type="molecule type" value="Genomic_DNA"/>
</dbReference>
<comment type="caution">
    <text evidence="7">The sequence shown here is derived from an EMBL/GenBank/DDBJ whole genome shotgun (WGS) entry which is preliminary data.</text>
</comment>
<reference evidence="7 8" key="1">
    <citation type="submission" date="2018-10" db="EMBL/GenBank/DDBJ databases">
        <title>Genomic Encyclopedia of Archaeal and Bacterial Type Strains, Phase II (KMG-II): from individual species to whole genera.</title>
        <authorList>
            <person name="Goeker M."/>
        </authorList>
    </citation>
    <scope>NUCLEOTIDE SEQUENCE [LARGE SCALE GENOMIC DNA]</scope>
    <source>
        <strain evidence="7 8">DSM 18602</strain>
    </source>
</reference>
<dbReference type="Pfam" id="PF08281">
    <property type="entry name" value="Sigma70_r4_2"/>
    <property type="match status" value="1"/>
</dbReference>
<dbReference type="InterPro" id="IPR007627">
    <property type="entry name" value="RNA_pol_sigma70_r2"/>
</dbReference>
<evidence type="ECO:0000259" key="5">
    <source>
        <dbReference type="Pfam" id="PF04542"/>
    </source>
</evidence>
<dbReference type="InterPro" id="IPR036388">
    <property type="entry name" value="WH-like_DNA-bd_sf"/>
</dbReference>
<dbReference type="InterPro" id="IPR013325">
    <property type="entry name" value="RNA_pol_sigma_r2"/>
</dbReference>
<evidence type="ECO:0000259" key="6">
    <source>
        <dbReference type="Pfam" id="PF08281"/>
    </source>
</evidence>
<dbReference type="PANTHER" id="PTHR43133">
    <property type="entry name" value="RNA POLYMERASE ECF-TYPE SIGMA FACTO"/>
    <property type="match status" value="1"/>
</dbReference>
<evidence type="ECO:0000256" key="4">
    <source>
        <dbReference type="ARBA" id="ARBA00023163"/>
    </source>
</evidence>
<dbReference type="CDD" id="cd06171">
    <property type="entry name" value="Sigma70_r4"/>
    <property type="match status" value="1"/>
</dbReference>
<dbReference type="Gene3D" id="1.10.1740.10">
    <property type="match status" value="1"/>
</dbReference>
<dbReference type="SUPFAM" id="SSF88659">
    <property type="entry name" value="Sigma3 and sigma4 domains of RNA polymerase sigma factors"/>
    <property type="match status" value="1"/>
</dbReference>